<feature type="transmembrane region" description="Helical" evidence="6">
    <location>
        <begin position="109"/>
        <end position="142"/>
    </location>
</feature>
<dbReference type="Gene3D" id="1.20.1740.10">
    <property type="entry name" value="Amino acid/polyamine transporter I"/>
    <property type="match status" value="1"/>
</dbReference>
<accession>A0A0M3K3P6</accession>
<dbReference type="InterPro" id="IPR004841">
    <property type="entry name" value="AA-permease/SLC12A_dom"/>
</dbReference>
<dbReference type="GO" id="GO:0016020">
    <property type="term" value="C:membrane"/>
    <property type="evidence" value="ECO:0007669"/>
    <property type="project" value="UniProtKB-SubCell"/>
</dbReference>
<dbReference type="Pfam" id="PF00324">
    <property type="entry name" value="AA_permease"/>
    <property type="match status" value="1"/>
</dbReference>
<dbReference type="AlphaFoldDB" id="A0A0M3K3P6"/>
<sequence>MFSVPSDNQLDALPESYNDPQQITLERPPTIDNYRLTIQNLRNAGHSIRPSMIELMHGARQAATLAQKDLGLRRSHSQLSGCRAADYSYDIFKPQSIPRPKKIDFFQKFLLYSLTVAGLAVVLLSTLVCVVTAISICGISSNGITKKGGLYYLVSRSLGPEFGGSIGAIFALANAMMASLYIVSVAETISDLMVEHEYGFVTDNRINDIRAIGIVICVILMLITFAGPDIEQSFTLFMFSLYYLSFFNWCLGSLIPPNEEQQLRGMTGYSLATISQNLLPAWRGENFISVFAVFFPGMTGLMAGSMFINDLRDPARDVPLGMFTSIAVCSLFNLIAVFISGATMLRDVSGASIPIYNDSTHQWDAFPCAANFTCKYGLMNYFQIAELEAAWGPLIIAGIFAMSLSSTMTNLDNGPQIFQVWDGIIRLKY</sequence>
<evidence type="ECO:0000313" key="10">
    <source>
        <dbReference type="WBParaSite" id="ASIM_0001558701-mRNA-1"/>
    </source>
</evidence>
<keyword evidence="9" id="KW-1185">Reference proteome</keyword>
<organism evidence="10">
    <name type="scientific">Anisakis simplex</name>
    <name type="common">Herring worm</name>
    <dbReference type="NCBI Taxonomy" id="6269"/>
    <lineage>
        <taxon>Eukaryota</taxon>
        <taxon>Metazoa</taxon>
        <taxon>Ecdysozoa</taxon>
        <taxon>Nematoda</taxon>
        <taxon>Chromadorea</taxon>
        <taxon>Rhabditida</taxon>
        <taxon>Spirurina</taxon>
        <taxon>Ascaridomorpha</taxon>
        <taxon>Ascaridoidea</taxon>
        <taxon>Anisakidae</taxon>
        <taxon>Anisakis</taxon>
        <taxon>Anisakis simplex complex</taxon>
    </lineage>
</organism>
<evidence type="ECO:0000256" key="2">
    <source>
        <dbReference type="ARBA" id="ARBA00022692"/>
    </source>
</evidence>
<dbReference type="PANTHER" id="PTHR11827">
    <property type="entry name" value="SOLUTE CARRIER FAMILY 12, CATION COTRANSPORTERS"/>
    <property type="match status" value="1"/>
</dbReference>
<evidence type="ECO:0000313" key="8">
    <source>
        <dbReference type="EMBL" id="VDK53903.1"/>
    </source>
</evidence>
<protein>
    <submittedName>
        <fullName evidence="10">Solute carrier family 12 member 2 (inferred by orthology to a human protein)</fullName>
    </submittedName>
</protein>
<dbReference type="GO" id="GO:0055064">
    <property type="term" value="P:chloride ion homeostasis"/>
    <property type="evidence" value="ECO:0007669"/>
    <property type="project" value="TreeGrafter"/>
</dbReference>
<dbReference type="Proteomes" id="UP000267096">
    <property type="component" value="Unassembled WGS sequence"/>
</dbReference>
<evidence type="ECO:0000256" key="5">
    <source>
        <dbReference type="SAM" id="MobiDB-lite"/>
    </source>
</evidence>
<feature type="transmembrane region" description="Helical" evidence="6">
    <location>
        <begin position="162"/>
        <end position="183"/>
    </location>
</feature>
<keyword evidence="3 6" id="KW-1133">Transmembrane helix</keyword>
<evidence type="ECO:0000256" key="1">
    <source>
        <dbReference type="ARBA" id="ARBA00004141"/>
    </source>
</evidence>
<feature type="transmembrane region" description="Helical" evidence="6">
    <location>
        <begin position="287"/>
        <end position="308"/>
    </location>
</feature>
<feature type="transmembrane region" description="Helical" evidence="6">
    <location>
        <begin position="234"/>
        <end position="255"/>
    </location>
</feature>
<comment type="subcellular location">
    <subcellularLocation>
        <location evidence="1">Membrane</location>
        <topology evidence="1">Multi-pass membrane protein</topology>
    </subcellularLocation>
</comment>
<dbReference type="GO" id="GO:0006884">
    <property type="term" value="P:cell volume homeostasis"/>
    <property type="evidence" value="ECO:0007669"/>
    <property type="project" value="TreeGrafter"/>
</dbReference>
<keyword evidence="2 6" id="KW-0812">Transmembrane</keyword>
<dbReference type="GO" id="GO:0008511">
    <property type="term" value="F:sodium:potassium:chloride symporter activity"/>
    <property type="evidence" value="ECO:0007669"/>
    <property type="project" value="TreeGrafter"/>
</dbReference>
<proteinExistence type="predicted"/>
<evidence type="ECO:0000256" key="3">
    <source>
        <dbReference type="ARBA" id="ARBA00022989"/>
    </source>
</evidence>
<gene>
    <name evidence="8" type="ORF">ASIM_LOCUS14994</name>
</gene>
<dbReference type="OrthoDB" id="2020542at2759"/>
<dbReference type="GO" id="GO:1990573">
    <property type="term" value="P:potassium ion import across plasma membrane"/>
    <property type="evidence" value="ECO:0007669"/>
    <property type="project" value="TreeGrafter"/>
</dbReference>
<dbReference type="PANTHER" id="PTHR11827:SF103">
    <property type="entry name" value="SODIUM CHLORIDE COTRANSPORTER 69, ISOFORM E"/>
    <property type="match status" value="1"/>
</dbReference>
<feature type="domain" description="Amino acid permease/ SLC12A" evidence="7">
    <location>
        <begin position="117"/>
        <end position="419"/>
    </location>
</feature>
<name>A0A0M3K3P6_ANISI</name>
<feature type="transmembrane region" description="Helical" evidence="6">
    <location>
        <begin position="209"/>
        <end position="228"/>
    </location>
</feature>
<reference evidence="10" key="1">
    <citation type="submission" date="2017-02" db="UniProtKB">
        <authorList>
            <consortium name="WormBaseParasite"/>
        </authorList>
    </citation>
    <scope>IDENTIFICATION</scope>
</reference>
<evidence type="ECO:0000256" key="4">
    <source>
        <dbReference type="ARBA" id="ARBA00023136"/>
    </source>
</evidence>
<dbReference type="WBParaSite" id="ASIM_0001558701-mRNA-1">
    <property type="protein sequence ID" value="ASIM_0001558701-mRNA-1"/>
    <property type="gene ID" value="ASIM_0001558701"/>
</dbReference>
<evidence type="ECO:0000313" key="9">
    <source>
        <dbReference type="Proteomes" id="UP000267096"/>
    </source>
</evidence>
<feature type="transmembrane region" description="Helical" evidence="6">
    <location>
        <begin position="320"/>
        <end position="339"/>
    </location>
</feature>
<evidence type="ECO:0000259" key="7">
    <source>
        <dbReference type="Pfam" id="PF00324"/>
    </source>
</evidence>
<evidence type="ECO:0000256" key="6">
    <source>
        <dbReference type="SAM" id="Phobius"/>
    </source>
</evidence>
<feature type="region of interest" description="Disordered" evidence="5">
    <location>
        <begin position="1"/>
        <end position="23"/>
    </location>
</feature>
<dbReference type="GO" id="GO:0055078">
    <property type="term" value="P:sodium ion homeostasis"/>
    <property type="evidence" value="ECO:0007669"/>
    <property type="project" value="TreeGrafter"/>
</dbReference>
<dbReference type="GO" id="GO:0055075">
    <property type="term" value="P:potassium ion homeostasis"/>
    <property type="evidence" value="ECO:0007669"/>
    <property type="project" value="TreeGrafter"/>
</dbReference>
<dbReference type="EMBL" id="UYRR01032042">
    <property type="protein sequence ID" value="VDK53903.1"/>
    <property type="molecule type" value="Genomic_DNA"/>
</dbReference>
<dbReference type="InterPro" id="IPR004842">
    <property type="entry name" value="SLC12A_fam"/>
</dbReference>
<reference evidence="8 9" key="2">
    <citation type="submission" date="2018-11" db="EMBL/GenBank/DDBJ databases">
        <authorList>
            <consortium name="Pathogen Informatics"/>
        </authorList>
    </citation>
    <scope>NUCLEOTIDE SEQUENCE [LARGE SCALE GENOMIC DNA]</scope>
</reference>
<keyword evidence="4 6" id="KW-0472">Membrane</keyword>